<keyword evidence="4" id="KW-0694">RNA-binding</keyword>
<accession>A0AAE3AAF5</accession>
<evidence type="ECO:0000256" key="4">
    <source>
        <dbReference type="PROSITE-ProRule" id="PRU00182"/>
    </source>
</evidence>
<evidence type="ECO:0000256" key="1">
    <source>
        <dbReference type="ARBA" id="ARBA00006914"/>
    </source>
</evidence>
<dbReference type="PROSITE" id="PS50889">
    <property type="entry name" value="S4"/>
    <property type="match status" value="1"/>
</dbReference>
<dbReference type="InterPro" id="IPR027417">
    <property type="entry name" value="P-loop_NTPase"/>
</dbReference>
<organism evidence="6 7">
    <name type="scientific">Hominiventricola filiformis</name>
    <dbReference type="NCBI Taxonomy" id="2885352"/>
    <lineage>
        <taxon>Bacteria</taxon>
        <taxon>Bacillati</taxon>
        <taxon>Bacillota</taxon>
        <taxon>Clostridia</taxon>
        <taxon>Lachnospirales</taxon>
        <taxon>Lachnospiraceae</taxon>
        <taxon>Hominiventricola</taxon>
    </lineage>
</organism>
<name>A0AAE3AAF5_9FIRM</name>
<evidence type="ECO:0000313" key="7">
    <source>
        <dbReference type="Proteomes" id="UP001198220"/>
    </source>
</evidence>
<evidence type="ECO:0000259" key="5">
    <source>
        <dbReference type="SMART" id="SM00382"/>
    </source>
</evidence>
<dbReference type="PANTHER" id="PTHR23073">
    <property type="entry name" value="26S PROTEASOME REGULATORY SUBUNIT"/>
    <property type="match status" value="1"/>
</dbReference>
<protein>
    <submittedName>
        <fullName evidence="6">AAA family ATPase</fullName>
    </submittedName>
</protein>
<gene>
    <name evidence="6" type="ORF">LKD36_14870</name>
</gene>
<keyword evidence="7" id="KW-1185">Reference proteome</keyword>
<dbReference type="RefSeq" id="WP_308460079.1">
    <property type="nucleotide sequence ID" value="NZ_JAJEPS010000021.1"/>
</dbReference>
<evidence type="ECO:0000256" key="2">
    <source>
        <dbReference type="ARBA" id="ARBA00022741"/>
    </source>
</evidence>
<dbReference type="Proteomes" id="UP001198220">
    <property type="component" value="Unassembled WGS sequence"/>
</dbReference>
<keyword evidence="3" id="KW-0067">ATP-binding</keyword>
<dbReference type="InterPro" id="IPR003593">
    <property type="entry name" value="AAA+_ATPase"/>
</dbReference>
<proteinExistence type="inferred from homology"/>
<comment type="caution">
    <text evidence="6">The sequence shown here is derived from an EMBL/GenBank/DDBJ whole genome shotgun (WGS) entry which is preliminary data.</text>
</comment>
<evidence type="ECO:0000256" key="3">
    <source>
        <dbReference type="ARBA" id="ARBA00022840"/>
    </source>
</evidence>
<dbReference type="GO" id="GO:0003723">
    <property type="term" value="F:RNA binding"/>
    <property type="evidence" value="ECO:0007669"/>
    <property type="project" value="UniProtKB-KW"/>
</dbReference>
<comment type="similarity">
    <text evidence="1">Belongs to the AAA ATPase family.</text>
</comment>
<dbReference type="AlphaFoldDB" id="A0AAE3AAF5"/>
<keyword evidence="2" id="KW-0547">Nucleotide-binding</keyword>
<dbReference type="Gene3D" id="3.40.50.300">
    <property type="entry name" value="P-loop containing nucleotide triphosphate hydrolases"/>
    <property type="match status" value="1"/>
</dbReference>
<evidence type="ECO:0000313" key="6">
    <source>
        <dbReference type="EMBL" id="MCC2127437.1"/>
    </source>
</evidence>
<dbReference type="CDD" id="cd19481">
    <property type="entry name" value="RecA-like_protease"/>
    <property type="match status" value="1"/>
</dbReference>
<dbReference type="InterPro" id="IPR003959">
    <property type="entry name" value="ATPase_AAA_core"/>
</dbReference>
<dbReference type="SUPFAM" id="SSF52540">
    <property type="entry name" value="P-loop containing nucleoside triphosphate hydrolases"/>
    <property type="match status" value="2"/>
</dbReference>
<dbReference type="InterPro" id="IPR050221">
    <property type="entry name" value="26S_Proteasome_ATPase"/>
</dbReference>
<dbReference type="EMBL" id="JAJEPS010000021">
    <property type="protein sequence ID" value="MCC2127437.1"/>
    <property type="molecule type" value="Genomic_DNA"/>
</dbReference>
<dbReference type="SMART" id="SM00382">
    <property type="entry name" value="AAA"/>
    <property type="match status" value="2"/>
</dbReference>
<feature type="domain" description="AAA+ ATPase" evidence="5">
    <location>
        <begin position="197"/>
        <end position="364"/>
    </location>
</feature>
<dbReference type="GO" id="GO:0016887">
    <property type="term" value="F:ATP hydrolysis activity"/>
    <property type="evidence" value="ECO:0007669"/>
    <property type="project" value="InterPro"/>
</dbReference>
<dbReference type="GO" id="GO:0005524">
    <property type="term" value="F:ATP binding"/>
    <property type="evidence" value="ECO:0007669"/>
    <property type="project" value="UniProtKB-KW"/>
</dbReference>
<reference evidence="6 7" key="1">
    <citation type="submission" date="2021-10" db="EMBL/GenBank/DDBJ databases">
        <title>Anaerobic single-cell dispensing facilitates the cultivation of human gut bacteria.</title>
        <authorList>
            <person name="Afrizal A."/>
        </authorList>
    </citation>
    <scope>NUCLEOTIDE SEQUENCE [LARGE SCALE GENOMIC DNA]</scope>
    <source>
        <strain evidence="6 7">CLA-AA-H276</strain>
    </source>
</reference>
<feature type="domain" description="AAA+ ATPase" evidence="5">
    <location>
        <begin position="436"/>
        <end position="568"/>
    </location>
</feature>
<sequence>MRYIQYLTEVILAWIQMKEGKNLPEKYHHLFETELSEEGEIREVYQNLLAEESEEAEKYRRLIELCGNTEISRKLLDCCIAGLLYPEFYQFAKEQWNGITLDVMESLCDEEVTYKEMKQVWECAGRILQCEKNHGLFLRHVFWADTRILDYFLDPDVIDEKLTRVGTELYTGEEDPGEIYVNEAVEQELSDILRKENGDCVQIAGNTGCGKKFLLKKACHATGQKMILADIRQIQQCKDGLLYPQLLIREGMLLDCGICLYHISQEALEQVLTHFLRPMLAQNIRVFLCTDMEAEVIPRIHSHVEYVLVPAYGRPERIALWKGFTEEHGIRKQVDCITAGSKFKLSAEEIRKAVERIVVTSAALTIGESEIGRICEEVLLKPSCGSIKRIPVQYTFDDLKLWPEQKRILNNICAHVWHRHKVYDEWNLESRYSYGKNVSALFYGPPGTGKTMAVHVIANMLNLPLYRIDLSQVVDKYIGETEKRLEEIFNAAEKNNTVLFFDEADAIFGKRSDVHEAKDKYANTEVSYILQRIEQYDGIVILATNYRKNIDEAFMRRIRYVVEFSLPDARLRKELWKSSFSDEIPTEYLDYDYLAEQFEISGGSIKNIVLNAAFLAAARNEPVSMLDVLYSIKNENAKTGKVMLSKDFGLYGDMMEEEAGK</sequence>
<dbReference type="Pfam" id="PF00004">
    <property type="entry name" value="AAA"/>
    <property type="match status" value="1"/>
</dbReference>